<reference evidence="7 8" key="1">
    <citation type="submission" date="2024-09" db="EMBL/GenBank/DDBJ databases">
        <authorList>
            <person name="Salinas-Garcia M.A."/>
            <person name="Prieme A."/>
        </authorList>
    </citation>
    <scope>NUCLEOTIDE SEQUENCE [LARGE SCALE GENOMIC DNA]</scope>
    <source>
        <strain evidence="7 8">DSM 21081</strain>
    </source>
</reference>
<gene>
    <name evidence="7" type="ORF">ACETWP_10410</name>
</gene>
<name>A0ABV4UPF0_9MICC</name>
<dbReference type="Gene3D" id="3.40.605.10">
    <property type="entry name" value="Aldehyde Dehydrogenase, Chain A, domain 1"/>
    <property type="match status" value="1"/>
</dbReference>
<comment type="caution">
    <text evidence="7">The sequence shown here is derived from an EMBL/GenBank/DDBJ whole genome shotgun (WGS) entry which is preliminary data.</text>
</comment>
<evidence type="ECO:0000256" key="4">
    <source>
        <dbReference type="PROSITE-ProRule" id="PRU10007"/>
    </source>
</evidence>
<feature type="domain" description="Aldehyde dehydrogenase" evidence="6">
    <location>
        <begin position="18"/>
        <end position="474"/>
    </location>
</feature>
<protein>
    <submittedName>
        <fullName evidence="7">Aldehyde dehydrogenase family protein</fullName>
    </submittedName>
</protein>
<dbReference type="PROSITE" id="PS00070">
    <property type="entry name" value="ALDEHYDE_DEHYDR_CYS"/>
    <property type="match status" value="1"/>
</dbReference>
<feature type="active site" evidence="4">
    <location>
        <position position="252"/>
    </location>
</feature>
<sequence length="486" mass="50480">MSILDPASWSGKIFVNGWRDGRGGTAASVEPATGGILGTYGVASREDVAEAAASASAAQRDWAAAKPEARAAVLRRAGALWEEHAEEISRWIVRESGGIPPKAGLELHTAANECYEASALPSLPAGDVLTTNEDRWSFARRRPAGVVSVIAPFNFPLILAIRAVAPALALGNAVLLKPDPRTTVCAGVAIVRVFEEAGLPAGVLSLLPGGADVGAAVVEAPEVRVIAFTGSTEAGRRIGETAGRLLKRAHLELGGNSAMIVLPGADVAKAASAAAFGSFMHQGQICMATGRHLVHEDIYDEYVAALAEKAEHLPVGDPASGTVALGPIIDQGQLDKVDGMVRAAVSGGARVAAGGTRGDGLFYAPTVLVDLDDSHAAWSEEIFGPVAPVRKFSTIDEAVDMANDSRYGLSLAILGDVGLAMRIADRVDSGKVHINEQTVSDEPNSPFGGVKDSGNGGRIGGHRANMDAFTEVQWLTVRPEIAPYPF</sequence>
<dbReference type="InterPro" id="IPR016160">
    <property type="entry name" value="Ald_DH_CS_CYS"/>
</dbReference>
<evidence type="ECO:0000256" key="1">
    <source>
        <dbReference type="ARBA" id="ARBA00009986"/>
    </source>
</evidence>
<accession>A0ABV4UPF0</accession>
<dbReference type="PANTHER" id="PTHR42986">
    <property type="entry name" value="BENZALDEHYDE DEHYDROGENASE YFMT"/>
    <property type="match status" value="1"/>
</dbReference>
<comment type="similarity">
    <text evidence="1 5">Belongs to the aldehyde dehydrogenase family.</text>
</comment>
<dbReference type="InterPro" id="IPR016163">
    <property type="entry name" value="Ald_DH_C"/>
</dbReference>
<dbReference type="InterPro" id="IPR029510">
    <property type="entry name" value="Ald_DH_CS_GLU"/>
</dbReference>
<evidence type="ECO:0000313" key="8">
    <source>
        <dbReference type="Proteomes" id="UP001575652"/>
    </source>
</evidence>
<keyword evidence="2 5" id="KW-0560">Oxidoreductase</keyword>
<proteinExistence type="inferred from homology"/>
<keyword evidence="3" id="KW-0520">NAD</keyword>
<evidence type="ECO:0000256" key="5">
    <source>
        <dbReference type="RuleBase" id="RU003345"/>
    </source>
</evidence>
<evidence type="ECO:0000259" key="6">
    <source>
        <dbReference type="Pfam" id="PF00171"/>
    </source>
</evidence>
<dbReference type="Gene3D" id="3.40.309.10">
    <property type="entry name" value="Aldehyde Dehydrogenase, Chain A, domain 2"/>
    <property type="match status" value="1"/>
</dbReference>
<dbReference type="InterPro" id="IPR016162">
    <property type="entry name" value="Ald_DH_N"/>
</dbReference>
<dbReference type="PROSITE" id="PS00687">
    <property type="entry name" value="ALDEHYDE_DEHYDR_GLU"/>
    <property type="match status" value="1"/>
</dbReference>
<keyword evidence="8" id="KW-1185">Reference proteome</keyword>
<evidence type="ECO:0000313" key="7">
    <source>
        <dbReference type="EMBL" id="MFB0834999.1"/>
    </source>
</evidence>
<dbReference type="EMBL" id="JBHDLJ010000007">
    <property type="protein sequence ID" value="MFB0834999.1"/>
    <property type="molecule type" value="Genomic_DNA"/>
</dbReference>
<dbReference type="SUPFAM" id="SSF53720">
    <property type="entry name" value="ALDH-like"/>
    <property type="match status" value="1"/>
</dbReference>
<dbReference type="InterPro" id="IPR015590">
    <property type="entry name" value="Aldehyde_DH_dom"/>
</dbReference>
<dbReference type="Pfam" id="PF00171">
    <property type="entry name" value="Aldedh"/>
    <property type="match status" value="1"/>
</dbReference>
<dbReference type="RefSeq" id="WP_373972170.1">
    <property type="nucleotide sequence ID" value="NZ_JBHDLJ010000007.1"/>
</dbReference>
<evidence type="ECO:0000256" key="3">
    <source>
        <dbReference type="ARBA" id="ARBA00023027"/>
    </source>
</evidence>
<dbReference type="PANTHER" id="PTHR42986:SF1">
    <property type="entry name" value="BENZALDEHYDE DEHYDROGENASE YFMT"/>
    <property type="match status" value="1"/>
</dbReference>
<dbReference type="InterPro" id="IPR016161">
    <property type="entry name" value="Ald_DH/histidinol_DH"/>
</dbReference>
<dbReference type="Proteomes" id="UP001575652">
    <property type="component" value="Unassembled WGS sequence"/>
</dbReference>
<evidence type="ECO:0000256" key="2">
    <source>
        <dbReference type="ARBA" id="ARBA00023002"/>
    </source>
</evidence>
<organism evidence="7 8">
    <name type="scientific">Arthrobacter halodurans</name>
    <dbReference type="NCBI Taxonomy" id="516699"/>
    <lineage>
        <taxon>Bacteria</taxon>
        <taxon>Bacillati</taxon>
        <taxon>Actinomycetota</taxon>
        <taxon>Actinomycetes</taxon>
        <taxon>Micrococcales</taxon>
        <taxon>Micrococcaceae</taxon>
        <taxon>Arthrobacter</taxon>
    </lineage>
</organism>